<evidence type="ECO:0000313" key="4">
    <source>
        <dbReference type="Proteomes" id="UP001552299"/>
    </source>
</evidence>
<feature type="region of interest" description="Disordered" evidence="2">
    <location>
        <begin position="122"/>
        <end position="164"/>
    </location>
</feature>
<comment type="caution">
    <text evidence="3">The sequence shown here is derived from an EMBL/GenBank/DDBJ whole genome shotgun (WGS) entry which is preliminary data.</text>
</comment>
<dbReference type="AlphaFoldDB" id="A0ABD0VNJ8"/>
<feature type="coiled-coil region" evidence="1">
    <location>
        <begin position="176"/>
        <end position="231"/>
    </location>
</feature>
<keyword evidence="4" id="KW-1185">Reference proteome</keyword>
<gene>
    <name evidence="3" type="ORF">M5K25_002544</name>
</gene>
<reference evidence="3 4" key="1">
    <citation type="journal article" date="2024" name="Plant Biotechnol. J.">
        <title>Dendrobium thyrsiflorum genome and its molecular insights into genes involved in important horticultural traits.</title>
        <authorList>
            <person name="Chen B."/>
            <person name="Wang J.Y."/>
            <person name="Zheng P.J."/>
            <person name="Li K.L."/>
            <person name="Liang Y.M."/>
            <person name="Chen X.F."/>
            <person name="Zhang C."/>
            <person name="Zhao X."/>
            <person name="He X."/>
            <person name="Zhang G.Q."/>
            <person name="Liu Z.J."/>
            <person name="Xu Q."/>
        </authorList>
    </citation>
    <scope>NUCLEOTIDE SEQUENCE [LARGE SCALE GENOMIC DNA]</scope>
    <source>
        <strain evidence="3">GZMU011</strain>
    </source>
</reference>
<dbReference type="EMBL" id="JANQDX010000003">
    <property type="protein sequence ID" value="KAL0926326.1"/>
    <property type="molecule type" value="Genomic_DNA"/>
</dbReference>
<evidence type="ECO:0000313" key="3">
    <source>
        <dbReference type="EMBL" id="KAL0926326.1"/>
    </source>
</evidence>
<name>A0ABD0VNJ8_DENTH</name>
<protein>
    <submittedName>
        <fullName evidence="3">Uncharacterized protein</fullName>
    </submittedName>
</protein>
<keyword evidence="1" id="KW-0175">Coiled coil</keyword>
<evidence type="ECO:0000256" key="2">
    <source>
        <dbReference type="SAM" id="MobiDB-lite"/>
    </source>
</evidence>
<proteinExistence type="predicted"/>
<evidence type="ECO:0000256" key="1">
    <source>
        <dbReference type="SAM" id="Coils"/>
    </source>
</evidence>
<organism evidence="3 4">
    <name type="scientific">Dendrobium thyrsiflorum</name>
    <name type="common">Pinecone-like raceme dendrobium</name>
    <name type="synonym">Orchid</name>
    <dbReference type="NCBI Taxonomy" id="117978"/>
    <lineage>
        <taxon>Eukaryota</taxon>
        <taxon>Viridiplantae</taxon>
        <taxon>Streptophyta</taxon>
        <taxon>Embryophyta</taxon>
        <taxon>Tracheophyta</taxon>
        <taxon>Spermatophyta</taxon>
        <taxon>Magnoliopsida</taxon>
        <taxon>Liliopsida</taxon>
        <taxon>Asparagales</taxon>
        <taxon>Orchidaceae</taxon>
        <taxon>Epidendroideae</taxon>
        <taxon>Malaxideae</taxon>
        <taxon>Dendrobiinae</taxon>
        <taxon>Dendrobium</taxon>
    </lineage>
</organism>
<dbReference type="Proteomes" id="UP001552299">
    <property type="component" value="Unassembled WGS sequence"/>
</dbReference>
<accession>A0ABD0VNJ8</accession>
<sequence>MPDPILEPIPLCHFEAQQYQFHTRVDDYIAEQRQHNIRFYDYMAQQQQQHAQDRTWLVEQFSACFRRKQKESRFSAGFRRKKKEDDLPIVLDDVLQSWLKQTLVEDVQSVFSVRHPGSLKTLEVSTSARRNGSLPASGGSKRSDGSLPASGGSERSSGSLPHRVGGKSVLKLKKVHASLKLEFLNLEKEHESLRNKHRTIDSDYMKLVDEFDSLNAKHENLTSEHETLLKKFSDLSSEHENLKTLHVDLERNFKELDALACVVDNEDRYLKIYLESSKKCIKFWKEKYNALEKNKPPPLLKDYLNLLSMNLFLLQSMFPLNLGREIFIRINLEILFLGEAGKEAEEAQPEQAPDPVPTPAPLRQHSQIDQLVERFDAFETQFDTFEAQQQQFQNNMHEYREETVLCRLQVEAKGATVLCRLQVEAKGVQVLSLTGTLEESSFGRSRVERKEKVRLSIREKECEGITRLLRASCIHAPPVALMSLGSSLGREASRSTSLSFSTFSRSEKKEVRFSAFSRMEKNVKVRCRHWEGDIASDTLPHRARKPGHLRAYCPNVKTHPTKEKGEDKPKYKKNKLKTLKAFWANST</sequence>